<keyword evidence="3" id="KW-1185">Reference proteome</keyword>
<comment type="caution">
    <text evidence="2">The sequence shown here is derived from an EMBL/GenBank/DDBJ whole genome shotgun (WGS) entry which is preliminary data.</text>
</comment>
<evidence type="ECO:0008006" key="4">
    <source>
        <dbReference type="Google" id="ProtNLM"/>
    </source>
</evidence>
<keyword evidence="1" id="KW-0732">Signal</keyword>
<feature type="signal peptide" evidence="1">
    <location>
        <begin position="1"/>
        <end position="20"/>
    </location>
</feature>
<reference evidence="2" key="1">
    <citation type="submission" date="2020-10" db="EMBL/GenBank/DDBJ databases">
        <title>The Whole-Genome Sequence of Metschnikowia persimmonesis, a Novel Endophytic Yeast Species Isolated from Medicinal Plant Diospyros kaki Thumb.</title>
        <authorList>
            <person name="Rahmat E."/>
            <person name="Kang Y."/>
        </authorList>
    </citation>
    <scope>NUCLEOTIDE SEQUENCE</scope>
    <source>
        <strain evidence="2">KIOM G15050</strain>
    </source>
</reference>
<evidence type="ECO:0000313" key="2">
    <source>
        <dbReference type="EMBL" id="KAF8000068.1"/>
    </source>
</evidence>
<sequence>MNTFLSIATIPLLLVAGALGQGLYRHFSLLNKGTAVSLNGVIEKTIDFTWEVRTDSTNWTQVVETGLILEYERMQSFISEKRFDADRFDAAVQDITRAFTGLMRIARVSILSNDQVYLQFGYCIRVFDEMVGATQILMAEKSLRTASDILIANIIDLYIRMFSMYTIQGTLDRRSVQIYETIRNFYVEFSTWSEHFWALSDIPPIERLLFLQYTTKFEIKIKDAMSQL</sequence>
<dbReference type="EMBL" id="JACBPP010000008">
    <property type="protein sequence ID" value="KAF8000068.1"/>
    <property type="molecule type" value="Genomic_DNA"/>
</dbReference>
<dbReference type="AlphaFoldDB" id="A0A8H7GQU7"/>
<name>A0A8H7GQU7_9ASCO</name>
<proteinExistence type="predicted"/>
<accession>A0A8H7GQU7</accession>
<organism evidence="2 3">
    <name type="scientific">Metschnikowia pulcherrima</name>
    <dbReference type="NCBI Taxonomy" id="27326"/>
    <lineage>
        <taxon>Eukaryota</taxon>
        <taxon>Fungi</taxon>
        <taxon>Dikarya</taxon>
        <taxon>Ascomycota</taxon>
        <taxon>Saccharomycotina</taxon>
        <taxon>Pichiomycetes</taxon>
        <taxon>Metschnikowiaceae</taxon>
        <taxon>Metschnikowia</taxon>
    </lineage>
</organism>
<evidence type="ECO:0000313" key="3">
    <source>
        <dbReference type="Proteomes" id="UP000649328"/>
    </source>
</evidence>
<feature type="chain" id="PRO_5034688263" description="DUF4760 domain-containing protein" evidence="1">
    <location>
        <begin position="21"/>
        <end position="228"/>
    </location>
</feature>
<dbReference type="Proteomes" id="UP000649328">
    <property type="component" value="Unassembled WGS sequence"/>
</dbReference>
<evidence type="ECO:0000256" key="1">
    <source>
        <dbReference type="SAM" id="SignalP"/>
    </source>
</evidence>
<protein>
    <recommendedName>
        <fullName evidence="4">DUF4760 domain-containing protein</fullName>
    </recommendedName>
</protein>
<gene>
    <name evidence="2" type="ORF">HF325_005917</name>
</gene>